<proteinExistence type="predicted"/>
<name>A0ABW5RUK8_9BACI</name>
<keyword evidence="2" id="KW-1185">Reference proteome</keyword>
<dbReference type="Proteomes" id="UP001597506">
    <property type="component" value="Unassembled WGS sequence"/>
</dbReference>
<dbReference type="RefSeq" id="WP_377937057.1">
    <property type="nucleotide sequence ID" value="NZ_JBHUMF010000031.1"/>
</dbReference>
<comment type="caution">
    <text evidence="1">The sequence shown here is derived from an EMBL/GenBank/DDBJ whole genome shotgun (WGS) entry which is preliminary data.</text>
</comment>
<reference evidence="2" key="1">
    <citation type="journal article" date="2019" name="Int. J. Syst. Evol. Microbiol.">
        <title>The Global Catalogue of Microorganisms (GCM) 10K type strain sequencing project: providing services to taxonomists for standard genome sequencing and annotation.</title>
        <authorList>
            <consortium name="The Broad Institute Genomics Platform"/>
            <consortium name="The Broad Institute Genome Sequencing Center for Infectious Disease"/>
            <person name="Wu L."/>
            <person name="Ma J."/>
        </authorList>
    </citation>
    <scope>NUCLEOTIDE SEQUENCE [LARGE SCALE GENOMIC DNA]</scope>
    <source>
        <strain evidence="2">KCTC 3913</strain>
    </source>
</reference>
<evidence type="ECO:0000313" key="1">
    <source>
        <dbReference type="EMBL" id="MFD2682377.1"/>
    </source>
</evidence>
<dbReference type="InterPro" id="IPR030910">
    <property type="entry name" value="SLAP_dom"/>
</dbReference>
<organism evidence="1 2">
    <name type="scientific">Bacillus seohaeanensis</name>
    <dbReference type="NCBI Taxonomy" id="284580"/>
    <lineage>
        <taxon>Bacteria</taxon>
        <taxon>Bacillati</taxon>
        <taxon>Bacillota</taxon>
        <taxon>Bacilli</taxon>
        <taxon>Bacillales</taxon>
        <taxon>Bacillaceae</taxon>
        <taxon>Bacillus</taxon>
    </lineage>
</organism>
<gene>
    <name evidence="1" type="ORF">ACFSUL_16675</name>
</gene>
<sequence>MQKLRFESSWDKTLSAKDRERIKQVFLETSTTTNTSSHFLAPLWQAINHKGDLLMTVLVHNFDNQALSFHNKKLRYIENNKVMAEHIFTLPSLTIEYETSMPWTFIFPAKKWNSHTVLENGHLEVVN</sequence>
<evidence type="ECO:0000313" key="2">
    <source>
        <dbReference type="Proteomes" id="UP001597506"/>
    </source>
</evidence>
<accession>A0ABW5RUK8</accession>
<dbReference type="NCBIfam" id="TIGR04398">
    <property type="entry name" value="SLAP_DUP"/>
    <property type="match status" value="1"/>
</dbReference>
<dbReference type="EMBL" id="JBHUMF010000031">
    <property type="protein sequence ID" value="MFD2682377.1"/>
    <property type="molecule type" value="Genomic_DNA"/>
</dbReference>
<protein>
    <submittedName>
        <fullName evidence="1">SLAP domain-containing protein</fullName>
    </submittedName>
</protein>